<dbReference type="Proteomes" id="UP000191554">
    <property type="component" value="Unassembled WGS sequence"/>
</dbReference>
<evidence type="ECO:0000313" key="1">
    <source>
        <dbReference type="EMBL" id="OPX45193.1"/>
    </source>
</evidence>
<dbReference type="AlphaFoldDB" id="A0A1V4SN08"/>
<organism evidence="1 2">
    <name type="scientific">Ruminiclostridium hungatei</name>
    <name type="common">Clostridium hungatei</name>
    <dbReference type="NCBI Taxonomy" id="48256"/>
    <lineage>
        <taxon>Bacteria</taxon>
        <taxon>Bacillati</taxon>
        <taxon>Bacillota</taxon>
        <taxon>Clostridia</taxon>
        <taxon>Eubacteriales</taxon>
        <taxon>Oscillospiraceae</taxon>
        <taxon>Ruminiclostridium</taxon>
    </lineage>
</organism>
<dbReference type="STRING" id="48256.CLHUN_10800"/>
<gene>
    <name evidence="1" type="ORF">CLHUN_10800</name>
</gene>
<comment type="caution">
    <text evidence="1">The sequence shown here is derived from an EMBL/GenBank/DDBJ whole genome shotgun (WGS) entry which is preliminary data.</text>
</comment>
<keyword evidence="2" id="KW-1185">Reference proteome</keyword>
<dbReference type="RefSeq" id="WP_080063525.1">
    <property type="nucleotide sequence ID" value="NZ_MZGX01000005.1"/>
</dbReference>
<sequence length="793" mass="90361">MSTLWSESCISFVNFKKTPEQFFIAEHQIDCGNARAYLKENGIETVQYVQDKLPNLTELAEEIISLGNSFIVFYVNKDNYLLSKTLTRHIKESEEDINIVWFGPLKEELNIDSLVDAKTDAYISFEYETGIINLFKTDRTQWDSIDEVLTGTFQTANVCQAKACSSLDFIPSPYQTKLIPVDKAGAAGVMIGRGPDREAFFSIERISSDLEFLNGRNKKGQEVPLKLTARDLSRHPEYDGLLQMLESKAYQFAYEADVSLGCLTVRMLEQLVKSGIRRLNLAVADAAALGKIEECSGKMKELAVSGKVEFRFLFECGGLDEEAMLNNLKFILTEGITGIENTTISTGDKSDSPKGLPKRSCISGKGLRDYIAHYYGKNFKRKVLFHENPLINGFDSYMTGIYGQSNLNGFTKHVSVEKEELDVDQYEKLKEYMSINSAVYVNTPAASEGAPIYSEGSSIIRQENPVFDKNVQAAKQANYCLEHLLTIEDKNRHYELKIDDYYRAEPLRLEVKKYSEAKMNSDAPLDFIRIENESDLESFLEEVDYFISTGRFNKSYLIPSFLVDSCRWLDNCSLTKLPRFRLADDNQILPCLDCNKSVGSIDDMQFDVIQQTYVLTEEEQLKRDCDSCTAADYCSKCAMLPEFLSSERYCEIRKQRPYISYYINIVNLLKFLKRSTGTFRDIRINDVMVSSKYVSYYTGHVDHIGETEYFHQFVNLFIINGTPVFYMPLTGKVYKLTEHLAVIMELMFKGLSVDEIKGHLRDMYKLGDDQIIKDFNAAVELFANTGSLKRAVI</sequence>
<reference evidence="1 2" key="1">
    <citation type="submission" date="2017-03" db="EMBL/GenBank/DDBJ databases">
        <title>Genome sequence of Clostridium hungatei DSM 14427.</title>
        <authorList>
            <person name="Poehlein A."/>
            <person name="Daniel R."/>
        </authorList>
    </citation>
    <scope>NUCLEOTIDE SEQUENCE [LARGE SCALE GENOMIC DNA]</scope>
    <source>
        <strain evidence="1 2">DSM 14427</strain>
    </source>
</reference>
<dbReference type="OrthoDB" id="2082403at2"/>
<accession>A0A1V4SN08</accession>
<name>A0A1V4SN08_RUMHU</name>
<dbReference type="EMBL" id="MZGX01000005">
    <property type="protein sequence ID" value="OPX45193.1"/>
    <property type="molecule type" value="Genomic_DNA"/>
</dbReference>
<proteinExistence type="predicted"/>
<evidence type="ECO:0000313" key="2">
    <source>
        <dbReference type="Proteomes" id="UP000191554"/>
    </source>
</evidence>
<protein>
    <submittedName>
        <fullName evidence="1">Uncharacterized protein</fullName>
    </submittedName>
</protein>